<gene>
    <name evidence="2" type="ORF">ACFFIA_13150</name>
</gene>
<keyword evidence="3" id="KW-1185">Reference proteome</keyword>
<protein>
    <recommendedName>
        <fullName evidence="4">WXG100 family type VII secretion target</fullName>
    </recommendedName>
</protein>
<dbReference type="Proteomes" id="UP001589867">
    <property type="component" value="Unassembled WGS sequence"/>
</dbReference>
<sequence>MQVEAAALGAFASRIHGLGLDVAAGRRYIRDYADFSWQEEGLIGLLRSAHDKASGEVEDAMRHLELLLDKSAFELRFAEGYYVKTDAVSAAELDQTFEGAPQLYGPLRPGPPAPYSPLNAWHDPRSNLDDPGEPEARIGDGYVDPVQVFELVSPASWLNWLLKETLGFDAIGSMTRPFLGDWRALARYGIALENLGECLGSVAHNIRFARDDIARHWSGNAASSALAYFTEVSVACVAAQGALRELAGQYKEAARGNWLFANQVAGVITGITDAAMVGGVGAGIGTFLGWTGIGAWAGGTLAASQVVRIWGLIDEATGIIRNAGSALTAIAGAVLGMTDLGGLKSLSLPEHPYDHPGVP</sequence>
<dbReference type="RefSeq" id="WP_377250386.1">
    <property type="nucleotide sequence ID" value="NZ_JBHLUH010000017.1"/>
</dbReference>
<evidence type="ECO:0000313" key="2">
    <source>
        <dbReference type="EMBL" id="MFC0528609.1"/>
    </source>
</evidence>
<dbReference type="EMBL" id="JBHLUH010000017">
    <property type="protein sequence ID" value="MFC0528609.1"/>
    <property type="molecule type" value="Genomic_DNA"/>
</dbReference>
<feature type="region of interest" description="Disordered" evidence="1">
    <location>
        <begin position="115"/>
        <end position="134"/>
    </location>
</feature>
<evidence type="ECO:0000256" key="1">
    <source>
        <dbReference type="SAM" id="MobiDB-lite"/>
    </source>
</evidence>
<evidence type="ECO:0000313" key="3">
    <source>
        <dbReference type="Proteomes" id="UP001589867"/>
    </source>
</evidence>
<accession>A0ABV6M279</accession>
<evidence type="ECO:0008006" key="4">
    <source>
        <dbReference type="Google" id="ProtNLM"/>
    </source>
</evidence>
<proteinExistence type="predicted"/>
<feature type="compositionally biased region" description="Basic and acidic residues" evidence="1">
    <location>
        <begin position="122"/>
        <end position="134"/>
    </location>
</feature>
<reference evidence="2 3" key="1">
    <citation type="submission" date="2024-09" db="EMBL/GenBank/DDBJ databases">
        <authorList>
            <person name="Sun Q."/>
            <person name="Mori K."/>
        </authorList>
    </citation>
    <scope>NUCLEOTIDE SEQUENCE [LARGE SCALE GENOMIC DNA]</scope>
    <source>
        <strain evidence="2 3">TBRC 3947</strain>
    </source>
</reference>
<comment type="caution">
    <text evidence="2">The sequence shown here is derived from an EMBL/GenBank/DDBJ whole genome shotgun (WGS) entry which is preliminary data.</text>
</comment>
<name>A0ABV6M279_9ACTN</name>
<organism evidence="2 3">
    <name type="scientific">Phytohabitans kaempferiae</name>
    <dbReference type="NCBI Taxonomy" id="1620943"/>
    <lineage>
        <taxon>Bacteria</taxon>
        <taxon>Bacillati</taxon>
        <taxon>Actinomycetota</taxon>
        <taxon>Actinomycetes</taxon>
        <taxon>Micromonosporales</taxon>
        <taxon>Micromonosporaceae</taxon>
    </lineage>
</organism>